<dbReference type="InterPro" id="IPR005627">
    <property type="entry name" value="CutC-like"/>
</dbReference>
<sequence length="242" mass="25826">MIELEVSLDNIESLFTAQNAGADRIELCGALTLGGLSPSYGLITQALKHATIPLNVMIRPRDGDFLYSSDEVEMMLSEIYTARLIGIHGVVFGVLNKHAQVDSDILKSLMKASKGLSVTFHRAIDCCVDAPLAVETILSAGCDRILTSGLASRADLGIDCIAKMVEQSKGRLSIMPGAGVSATNVAGIITSTGAREVHISAKTRHVSDMENIVNCGYLPEFMKRNITSSDKISAVKQAIQGF</sequence>
<comment type="caution">
    <text evidence="3">The sequence shown here is derived from an EMBL/GenBank/DDBJ whole genome shotgun (WGS) entry which is preliminary data.</text>
</comment>
<dbReference type="Gene3D" id="3.20.20.380">
    <property type="entry name" value="Copper homeostasis (CutC) domain"/>
    <property type="match status" value="1"/>
</dbReference>
<comment type="subcellular location">
    <subcellularLocation>
        <location evidence="2">Cytoplasm</location>
    </subcellularLocation>
</comment>
<dbReference type="Proteomes" id="UP001157353">
    <property type="component" value="Unassembled WGS sequence"/>
</dbReference>
<comment type="similarity">
    <text evidence="1 2">Belongs to the CutC family.</text>
</comment>
<evidence type="ECO:0000256" key="2">
    <source>
        <dbReference type="HAMAP-Rule" id="MF_00795"/>
    </source>
</evidence>
<keyword evidence="2" id="KW-0963">Cytoplasm</keyword>
<protein>
    <recommendedName>
        <fullName evidence="2">PF03932 family protein CutC</fullName>
    </recommendedName>
</protein>
<organism evidence="3 4">
    <name type="scientific">Psychromonas marina</name>
    <dbReference type="NCBI Taxonomy" id="88364"/>
    <lineage>
        <taxon>Bacteria</taxon>
        <taxon>Pseudomonadati</taxon>
        <taxon>Pseudomonadota</taxon>
        <taxon>Gammaproteobacteria</taxon>
        <taxon>Alteromonadales</taxon>
        <taxon>Psychromonadaceae</taxon>
        <taxon>Psychromonas</taxon>
    </lineage>
</organism>
<dbReference type="HAMAP" id="MF_00795">
    <property type="entry name" value="CutC"/>
    <property type="match status" value="1"/>
</dbReference>
<proteinExistence type="inferred from homology"/>
<reference evidence="4" key="1">
    <citation type="journal article" date="2019" name="Int. J. Syst. Evol. Microbiol.">
        <title>The Global Catalogue of Microorganisms (GCM) 10K type strain sequencing project: providing services to taxonomists for standard genome sequencing and annotation.</title>
        <authorList>
            <consortium name="The Broad Institute Genomics Platform"/>
            <consortium name="The Broad Institute Genome Sequencing Center for Infectious Disease"/>
            <person name="Wu L."/>
            <person name="Ma J."/>
        </authorList>
    </citation>
    <scope>NUCLEOTIDE SEQUENCE [LARGE SCALE GENOMIC DNA]</scope>
    <source>
        <strain evidence="4">NBRC 103166</strain>
    </source>
</reference>
<evidence type="ECO:0000313" key="3">
    <source>
        <dbReference type="EMBL" id="GLS91594.1"/>
    </source>
</evidence>
<dbReference type="PANTHER" id="PTHR12598:SF0">
    <property type="entry name" value="COPPER HOMEOSTASIS PROTEIN CUTC HOMOLOG"/>
    <property type="match status" value="1"/>
</dbReference>
<accession>A0ABQ6E2D0</accession>
<gene>
    <name evidence="3" type="primary">cutC_2</name>
    <name evidence="2" type="synonym">cutC</name>
    <name evidence="3" type="ORF">GCM10007916_26630</name>
</gene>
<dbReference type="PANTHER" id="PTHR12598">
    <property type="entry name" value="COPPER HOMEOSTASIS PROTEIN CUTC"/>
    <property type="match status" value="1"/>
</dbReference>
<dbReference type="SUPFAM" id="SSF110395">
    <property type="entry name" value="CutC-like"/>
    <property type="match status" value="1"/>
</dbReference>
<dbReference type="InterPro" id="IPR036822">
    <property type="entry name" value="CutC-like_dom_sf"/>
</dbReference>
<dbReference type="RefSeq" id="WP_284204703.1">
    <property type="nucleotide sequence ID" value="NZ_BSPQ01000013.1"/>
</dbReference>
<comment type="caution">
    <text evidence="2">Once thought to be involved in copper homeostasis, experiments in E.coli have shown this is not the case.</text>
</comment>
<keyword evidence="4" id="KW-1185">Reference proteome</keyword>
<evidence type="ECO:0000313" key="4">
    <source>
        <dbReference type="Proteomes" id="UP001157353"/>
    </source>
</evidence>
<evidence type="ECO:0000256" key="1">
    <source>
        <dbReference type="ARBA" id="ARBA00007768"/>
    </source>
</evidence>
<dbReference type="EMBL" id="BSPQ01000013">
    <property type="protein sequence ID" value="GLS91594.1"/>
    <property type="molecule type" value="Genomic_DNA"/>
</dbReference>
<dbReference type="Pfam" id="PF03932">
    <property type="entry name" value="CutC"/>
    <property type="match status" value="1"/>
</dbReference>
<name>A0ABQ6E2D0_9GAMM</name>